<dbReference type="FunCoup" id="A0A1S0TPJ7">
    <property type="interactions" value="1300"/>
</dbReference>
<dbReference type="GeneID" id="9948066"/>
<feature type="transmembrane region" description="Helical" evidence="8">
    <location>
        <begin position="171"/>
        <end position="191"/>
    </location>
</feature>
<evidence type="ECO:0000256" key="6">
    <source>
        <dbReference type="ARBA" id="ARBA00023034"/>
    </source>
</evidence>
<reference evidence="10" key="1">
    <citation type="submission" date="2012-04" db="EMBL/GenBank/DDBJ databases">
        <title>The Genome Sequence of Loa loa.</title>
        <authorList>
            <consortium name="The Broad Institute Genome Sequencing Platform"/>
            <consortium name="Broad Institute Genome Sequencing Center for Infectious Disease"/>
            <person name="Nutman T.B."/>
            <person name="Fink D.L."/>
            <person name="Russ C."/>
            <person name="Young S."/>
            <person name="Zeng Q."/>
            <person name="Gargeya S."/>
            <person name="Alvarado L."/>
            <person name="Berlin A."/>
            <person name="Chapman S.B."/>
            <person name="Chen Z."/>
            <person name="Freedman E."/>
            <person name="Gellesch M."/>
            <person name="Goldberg J."/>
            <person name="Griggs A."/>
            <person name="Gujja S."/>
            <person name="Heilman E.R."/>
            <person name="Heiman D."/>
            <person name="Howarth C."/>
            <person name="Mehta T."/>
            <person name="Neiman D."/>
            <person name="Pearson M."/>
            <person name="Roberts A."/>
            <person name="Saif S."/>
            <person name="Shea T."/>
            <person name="Shenoy N."/>
            <person name="Sisk P."/>
            <person name="Stolte C."/>
            <person name="Sykes S."/>
            <person name="White J."/>
            <person name="Yandava C."/>
            <person name="Haas B."/>
            <person name="Henn M.R."/>
            <person name="Nusbaum C."/>
            <person name="Birren B."/>
        </authorList>
    </citation>
    <scope>NUCLEOTIDE SEQUENCE [LARGE SCALE GENOMIC DNA]</scope>
</reference>
<feature type="transmembrane region" description="Helical" evidence="8">
    <location>
        <begin position="44"/>
        <end position="66"/>
    </location>
</feature>
<evidence type="ECO:0000256" key="1">
    <source>
        <dbReference type="ARBA" id="ARBA00004653"/>
    </source>
</evidence>
<proteinExistence type="inferred from homology"/>
<evidence type="ECO:0000256" key="3">
    <source>
        <dbReference type="ARBA" id="ARBA00022502"/>
    </source>
</evidence>
<dbReference type="PANTHER" id="PTHR12892:SF11">
    <property type="entry name" value="POST-GPI ATTACHMENT TO PROTEINS FACTOR 2"/>
    <property type="match status" value="1"/>
</dbReference>
<dbReference type="KEGG" id="loa:LOAG_10622"/>
<evidence type="ECO:0000256" key="4">
    <source>
        <dbReference type="ARBA" id="ARBA00022692"/>
    </source>
</evidence>
<dbReference type="InterPro" id="IPR019402">
    <property type="entry name" value="CWH43_N"/>
</dbReference>
<feature type="transmembrane region" description="Helical" evidence="8">
    <location>
        <begin position="211"/>
        <end position="228"/>
    </location>
</feature>
<keyword evidence="3" id="KW-0337">GPI-anchor biosynthesis</keyword>
<comment type="similarity">
    <text evidence="2">Belongs to the PGAP2 family.</text>
</comment>
<evidence type="ECO:0000256" key="2">
    <source>
        <dbReference type="ARBA" id="ARBA00007414"/>
    </source>
</evidence>
<organism evidence="10">
    <name type="scientific">Loa loa</name>
    <name type="common">Eye worm</name>
    <name type="synonym">Filaria loa</name>
    <dbReference type="NCBI Taxonomy" id="7209"/>
    <lineage>
        <taxon>Eukaryota</taxon>
        <taxon>Metazoa</taxon>
        <taxon>Ecdysozoa</taxon>
        <taxon>Nematoda</taxon>
        <taxon>Chromadorea</taxon>
        <taxon>Rhabditida</taxon>
        <taxon>Spirurina</taxon>
        <taxon>Spiruromorpha</taxon>
        <taxon>Filarioidea</taxon>
        <taxon>Onchocercidae</taxon>
        <taxon>Loa</taxon>
    </lineage>
</organism>
<dbReference type="GO" id="GO:0005789">
    <property type="term" value="C:endoplasmic reticulum membrane"/>
    <property type="evidence" value="ECO:0007669"/>
    <property type="project" value="TreeGrafter"/>
</dbReference>
<evidence type="ECO:0000259" key="9">
    <source>
        <dbReference type="Pfam" id="PF10277"/>
    </source>
</evidence>
<dbReference type="CTD" id="9948066"/>
<dbReference type="PANTHER" id="PTHR12892">
    <property type="entry name" value="FGF RECEPTOR ACTIVATING PROTEIN 1"/>
    <property type="match status" value="1"/>
</dbReference>
<dbReference type="InterPro" id="IPR039545">
    <property type="entry name" value="PGAP2"/>
</dbReference>
<accession>A0A1S0TPJ7</accession>
<keyword evidence="7 8" id="KW-0472">Membrane</keyword>
<evidence type="ECO:0000256" key="5">
    <source>
        <dbReference type="ARBA" id="ARBA00022989"/>
    </source>
</evidence>
<evidence type="ECO:0000256" key="7">
    <source>
        <dbReference type="ARBA" id="ARBA00023136"/>
    </source>
</evidence>
<dbReference type="Pfam" id="PF10277">
    <property type="entry name" value="Frag1"/>
    <property type="match status" value="1"/>
</dbReference>
<name>A0A1S0TPJ7_LOALO</name>
<evidence type="ECO:0000256" key="8">
    <source>
        <dbReference type="SAM" id="Phobius"/>
    </source>
</evidence>
<dbReference type="AlphaFoldDB" id="A0A1S0TPJ7"/>
<keyword evidence="4 8" id="KW-0812">Transmembrane</keyword>
<keyword evidence="5 8" id="KW-1133">Transmembrane helix</keyword>
<evidence type="ECO:0000313" key="10">
    <source>
        <dbReference type="EMBL" id="EFO17877.2"/>
    </source>
</evidence>
<keyword evidence="6" id="KW-0333">Golgi apparatus</keyword>
<protein>
    <recommendedName>
        <fullName evidence="9">CWH43-like N-terminal domain-containing protein</fullName>
    </recommendedName>
</protein>
<dbReference type="EMBL" id="JH712078">
    <property type="protein sequence ID" value="EFO17877.2"/>
    <property type="molecule type" value="Genomic_DNA"/>
</dbReference>
<dbReference type="RefSeq" id="XP_020301635.1">
    <property type="nucleotide sequence ID" value="XM_020448200.1"/>
</dbReference>
<dbReference type="OMA" id="FHFTAFW"/>
<feature type="domain" description="CWH43-like N-terminal" evidence="9">
    <location>
        <begin position="42"/>
        <end position="267"/>
    </location>
</feature>
<feature type="transmembrane region" description="Helical" evidence="8">
    <location>
        <begin position="134"/>
        <end position="159"/>
    </location>
</feature>
<feature type="transmembrane region" description="Helical" evidence="8">
    <location>
        <begin position="240"/>
        <end position="263"/>
    </location>
</feature>
<comment type="subcellular location">
    <subcellularLocation>
        <location evidence="1">Golgi apparatus membrane</location>
        <topology evidence="1">Multi-pass membrane protein</topology>
    </subcellularLocation>
</comment>
<feature type="transmembrane region" description="Helical" evidence="8">
    <location>
        <begin position="12"/>
        <end position="32"/>
    </location>
</feature>
<dbReference type="GO" id="GO:0006506">
    <property type="term" value="P:GPI anchor biosynthetic process"/>
    <property type="evidence" value="ECO:0007669"/>
    <property type="project" value="UniProtKB-KW"/>
</dbReference>
<dbReference type="GO" id="GO:0000139">
    <property type="term" value="C:Golgi membrane"/>
    <property type="evidence" value="ECO:0007669"/>
    <property type="project" value="UniProtKB-SubCell"/>
</dbReference>
<sequence>MCVIDQQLELYLPFWKIIGFFIFSNGCQMALVGEEELLCFSFRWFVVITAGLPFTALFLCILLALALHLDESTRTHCGVVNYLPSISAAVASFSPERYIWRFSIALHSAPRIVAALAFKNLLLTSPLRPLSDRIWFELACQIACFVNIAECLFLLLLTTASSTENYVMHKVSFLGFALCSTIYMLIATSLFQYSGRRRTSSVGEKSFQYKVLMCSTSALSLFLAVYFFERHNTYCEPGIYTLFAISEYAVVLSNILFHCTLLFDFHGKYFILTSSGPNFYYQPVLPEFNASKRSA</sequence>
<dbReference type="OrthoDB" id="68581at2759"/>
<dbReference type="InParanoid" id="A0A1S0TPJ7"/>
<gene>
    <name evidence="10" type="ORF">LOAG_10622</name>
</gene>